<evidence type="ECO:0000313" key="9">
    <source>
        <dbReference type="Proteomes" id="UP001317532"/>
    </source>
</evidence>
<evidence type="ECO:0000256" key="5">
    <source>
        <dbReference type="ARBA" id="ARBA00023239"/>
    </source>
</evidence>
<dbReference type="PANTHER" id="PTHR42844:SF1">
    <property type="entry name" value="DIHYDRONEOPTERIN ALDOLASE 1-RELATED"/>
    <property type="match status" value="1"/>
</dbReference>
<proteinExistence type="inferred from homology"/>
<gene>
    <name evidence="8" type="primary">folB</name>
    <name evidence="8" type="ORF">WPS_23400</name>
</gene>
<evidence type="ECO:0000256" key="4">
    <source>
        <dbReference type="ARBA" id="ARBA00022909"/>
    </source>
</evidence>
<sequence>MERAQRDRERDVIELRGIRVFGRHGANPGEQDVPQPFEIALRLEVEIAAARASDALADTVDYAALHAAVVRIVARERFALLERLGDVILDAALADPRVVRASVSIAKPALLGGATPVVTLHKGRR</sequence>
<name>A0AAN2CA79_UNVUL</name>
<dbReference type="InterPro" id="IPR006156">
    <property type="entry name" value="Dihydroneopterin_aldolase"/>
</dbReference>
<evidence type="ECO:0000256" key="3">
    <source>
        <dbReference type="ARBA" id="ARBA00005708"/>
    </source>
</evidence>
<dbReference type="Pfam" id="PF02152">
    <property type="entry name" value="FolB"/>
    <property type="match status" value="1"/>
</dbReference>
<dbReference type="SUPFAM" id="SSF55620">
    <property type="entry name" value="Tetrahydrobiopterin biosynthesis enzymes-like"/>
    <property type="match status" value="1"/>
</dbReference>
<comment type="pathway">
    <text evidence="2 6">Cofactor biosynthesis; tetrahydrofolate biosynthesis; 2-amino-4-hydroxy-6-hydroxymethyl-7,8-dihydropteridine diphosphate from 7,8-dihydroneopterin triphosphate: step 3/4.</text>
</comment>
<feature type="domain" description="Dihydroneopterin aldolase/epimerase" evidence="7">
    <location>
        <begin position="13"/>
        <end position="122"/>
    </location>
</feature>
<dbReference type="GO" id="GO:0046654">
    <property type="term" value="P:tetrahydrofolate biosynthetic process"/>
    <property type="evidence" value="ECO:0007669"/>
    <property type="project" value="UniProtKB-UniRule"/>
</dbReference>
<dbReference type="Gene3D" id="3.30.1130.10">
    <property type="match status" value="1"/>
</dbReference>
<dbReference type="Proteomes" id="UP001317532">
    <property type="component" value="Chromosome"/>
</dbReference>
<evidence type="ECO:0000313" key="8">
    <source>
        <dbReference type="EMBL" id="BDE07064.1"/>
    </source>
</evidence>
<evidence type="ECO:0000256" key="1">
    <source>
        <dbReference type="ARBA" id="ARBA00001353"/>
    </source>
</evidence>
<comment type="similarity">
    <text evidence="3 6">Belongs to the DHNA family.</text>
</comment>
<dbReference type="GO" id="GO:0046656">
    <property type="term" value="P:folic acid biosynthetic process"/>
    <property type="evidence" value="ECO:0007669"/>
    <property type="project" value="UniProtKB-UniRule"/>
</dbReference>
<organism evidence="8 9">
    <name type="scientific">Vulcanimicrobium alpinum</name>
    <dbReference type="NCBI Taxonomy" id="3016050"/>
    <lineage>
        <taxon>Bacteria</taxon>
        <taxon>Bacillati</taxon>
        <taxon>Vulcanimicrobiota</taxon>
        <taxon>Vulcanimicrobiia</taxon>
        <taxon>Vulcanimicrobiales</taxon>
        <taxon>Vulcanimicrobiaceae</taxon>
        <taxon>Vulcanimicrobium</taxon>
    </lineage>
</organism>
<dbReference type="EC" id="4.1.2.25" evidence="6"/>
<dbReference type="GO" id="GO:0005737">
    <property type="term" value="C:cytoplasm"/>
    <property type="evidence" value="ECO:0007669"/>
    <property type="project" value="TreeGrafter"/>
</dbReference>
<keyword evidence="5 6" id="KW-0456">Lyase</keyword>
<keyword evidence="4 6" id="KW-0289">Folate biosynthesis</keyword>
<dbReference type="NCBIfam" id="TIGR00525">
    <property type="entry name" value="folB"/>
    <property type="match status" value="1"/>
</dbReference>
<comment type="catalytic activity">
    <reaction evidence="1 6">
        <text>7,8-dihydroneopterin = 6-hydroxymethyl-7,8-dihydropterin + glycolaldehyde</text>
        <dbReference type="Rhea" id="RHEA:10540"/>
        <dbReference type="ChEBI" id="CHEBI:17001"/>
        <dbReference type="ChEBI" id="CHEBI:17071"/>
        <dbReference type="ChEBI" id="CHEBI:44841"/>
        <dbReference type="EC" id="4.1.2.25"/>
    </reaction>
</comment>
<dbReference type="SMART" id="SM00905">
    <property type="entry name" value="FolB"/>
    <property type="match status" value="1"/>
</dbReference>
<dbReference type="GO" id="GO:0004150">
    <property type="term" value="F:dihydroneopterin aldolase activity"/>
    <property type="evidence" value="ECO:0007669"/>
    <property type="project" value="UniProtKB-UniRule"/>
</dbReference>
<dbReference type="EMBL" id="AP025523">
    <property type="protein sequence ID" value="BDE07064.1"/>
    <property type="molecule type" value="Genomic_DNA"/>
</dbReference>
<evidence type="ECO:0000256" key="2">
    <source>
        <dbReference type="ARBA" id="ARBA00005013"/>
    </source>
</evidence>
<dbReference type="KEGG" id="vab:WPS_23400"/>
<comment type="function">
    <text evidence="6">Catalyzes the conversion of 7,8-dihydroneopterin to 6-hydroxymethyl-7,8-dihydropterin.</text>
</comment>
<dbReference type="InterPro" id="IPR006157">
    <property type="entry name" value="FolB_dom"/>
</dbReference>
<reference evidence="8 9" key="1">
    <citation type="journal article" date="2022" name="ISME Commun">
        <title>Vulcanimicrobium alpinus gen. nov. sp. nov., the first cultivated representative of the candidate phylum 'Eremiobacterota', is a metabolically versatile aerobic anoxygenic phototroph.</title>
        <authorList>
            <person name="Yabe S."/>
            <person name="Muto K."/>
            <person name="Abe K."/>
            <person name="Yokota A."/>
            <person name="Staudigel H."/>
            <person name="Tebo B.M."/>
        </authorList>
    </citation>
    <scope>NUCLEOTIDE SEQUENCE [LARGE SCALE GENOMIC DNA]</scope>
    <source>
        <strain evidence="8 9">WC8-2</strain>
    </source>
</reference>
<evidence type="ECO:0000259" key="7">
    <source>
        <dbReference type="SMART" id="SM00905"/>
    </source>
</evidence>
<protein>
    <recommendedName>
        <fullName evidence="6">7,8-dihydroneopterin aldolase</fullName>
        <ecNumber evidence="6">4.1.2.25</ecNumber>
    </recommendedName>
</protein>
<accession>A0AAN2CA79</accession>
<dbReference type="InterPro" id="IPR043133">
    <property type="entry name" value="GTP-CH-I_C/QueF"/>
</dbReference>
<evidence type="ECO:0000256" key="6">
    <source>
        <dbReference type="RuleBase" id="RU362079"/>
    </source>
</evidence>
<dbReference type="NCBIfam" id="TIGR00526">
    <property type="entry name" value="folB_dom"/>
    <property type="match status" value="1"/>
</dbReference>
<keyword evidence="9" id="KW-1185">Reference proteome</keyword>
<dbReference type="PANTHER" id="PTHR42844">
    <property type="entry name" value="DIHYDRONEOPTERIN ALDOLASE 1-RELATED"/>
    <property type="match status" value="1"/>
</dbReference>
<dbReference type="AlphaFoldDB" id="A0AAN2CA79"/>